<dbReference type="STRING" id="318479.A0A0N4U8B8"/>
<reference evidence="3 5" key="2">
    <citation type="submission" date="2018-11" db="EMBL/GenBank/DDBJ databases">
        <authorList>
            <consortium name="Pathogen Informatics"/>
        </authorList>
    </citation>
    <scope>NUCLEOTIDE SEQUENCE [LARGE SCALE GENOMIC DNA]</scope>
</reference>
<feature type="domain" description="Lipocalin" evidence="2">
    <location>
        <begin position="136"/>
        <end position="315"/>
    </location>
</feature>
<keyword evidence="5" id="KW-1185">Reference proteome</keyword>
<name>A0A0N4U8B8_DRAME</name>
<dbReference type="WBParaSite" id="DME_0000327901-mRNA-1">
    <property type="protein sequence ID" value="DME_0000327901-mRNA-1"/>
    <property type="gene ID" value="DME_0000327901"/>
</dbReference>
<feature type="signal peptide" evidence="1">
    <location>
        <begin position="1"/>
        <end position="29"/>
    </location>
</feature>
<evidence type="ECO:0000313" key="5">
    <source>
        <dbReference type="Proteomes" id="UP000274756"/>
    </source>
</evidence>
<dbReference type="Proteomes" id="UP000274756">
    <property type="component" value="Unassembled WGS sequence"/>
</dbReference>
<evidence type="ECO:0000313" key="3">
    <source>
        <dbReference type="EMBL" id="VDN57465.1"/>
    </source>
</evidence>
<accession>A0A0N4U8B8</accession>
<proteinExistence type="predicted"/>
<sequence>MIIDSSLITMVLPLISVVLLINDVNFVESQSILEFFGLNTESKPSKRMPLDDITSQSIGLINYIRAIQKNPSNDNLWKKLNGALPTLPEITLLDGVPAIPGLTGSLTGAGGCLPKYMPLVNHESPNFFQNFLRFIPGAQDYLLSLIQKPDINANALIGKYQWVVSTVGVHDRYCPTTEFKNLLQNRNTSTFTTVDSFYENGPRGPAKVGFGYGLIHHRKVNIYFQENPCPYQIVMVGPIDNHSKQYEYVVISNWAKYPVIGLARNLEVFNSKYRKELVERFKNEGLIHDFSDLIGNSINFVDWSQCKVLSPIGFVMNIMDRLFSG</sequence>
<evidence type="ECO:0000256" key="1">
    <source>
        <dbReference type="SAM" id="SignalP"/>
    </source>
</evidence>
<dbReference type="OrthoDB" id="5845413at2759"/>
<dbReference type="InterPro" id="IPR056868">
    <property type="entry name" value="Lipocalin_dom_nem"/>
</dbReference>
<dbReference type="AlphaFoldDB" id="A0A0N4U8B8"/>
<feature type="chain" id="PRO_5041120424" evidence="1">
    <location>
        <begin position="30"/>
        <end position="325"/>
    </location>
</feature>
<dbReference type="Pfam" id="PF24976">
    <property type="entry name" value="Lipocalin_10"/>
    <property type="match status" value="1"/>
</dbReference>
<dbReference type="PANTHER" id="PTHR37437:SF5">
    <property type="entry name" value="LIPOCALIN-RELATED PROTEIN"/>
    <property type="match status" value="1"/>
</dbReference>
<keyword evidence="1" id="KW-0732">Signal</keyword>
<protein>
    <submittedName>
        <fullName evidence="6">Cyanoexosortase B system-associated protein</fullName>
    </submittedName>
</protein>
<evidence type="ECO:0000313" key="4">
    <source>
        <dbReference type="Proteomes" id="UP000038040"/>
    </source>
</evidence>
<organism evidence="4 6">
    <name type="scientific">Dracunculus medinensis</name>
    <name type="common">Guinea worm</name>
    <dbReference type="NCBI Taxonomy" id="318479"/>
    <lineage>
        <taxon>Eukaryota</taxon>
        <taxon>Metazoa</taxon>
        <taxon>Ecdysozoa</taxon>
        <taxon>Nematoda</taxon>
        <taxon>Chromadorea</taxon>
        <taxon>Rhabditida</taxon>
        <taxon>Spirurina</taxon>
        <taxon>Dracunculoidea</taxon>
        <taxon>Dracunculidae</taxon>
        <taxon>Dracunculus</taxon>
    </lineage>
</organism>
<reference evidence="6" key="1">
    <citation type="submission" date="2017-02" db="UniProtKB">
        <authorList>
            <consortium name="WormBaseParasite"/>
        </authorList>
    </citation>
    <scope>IDENTIFICATION</scope>
</reference>
<evidence type="ECO:0000259" key="2">
    <source>
        <dbReference type="Pfam" id="PF24976"/>
    </source>
</evidence>
<dbReference type="EMBL" id="UYYG01001160">
    <property type="protein sequence ID" value="VDN57465.1"/>
    <property type="molecule type" value="Genomic_DNA"/>
</dbReference>
<gene>
    <name evidence="3" type="ORF">DME_LOCUS7438</name>
</gene>
<evidence type="ECO:0000313" key="6">
    <source>
        <dbReference type="WBParaSite" id="DME_0000327901-mRNA-1"/>
    </source>
</evidence>
<dbReference type="PANTHER" id="PTHR37437">
    <property type="entry name" value="LIPOCALIN-RELATED PROTEIN-RELATED"/>
    <property type="match status" value="1"/>
</dbReference>
<dbReference type="Proteomes" id="UP000038040">
    <property type="component" value="Unplaced"/>
</dbReference>